<protein>
    <recommendedName>
        <fullName evidence="4">DUF5082 domain-containing protein</fullName>
    </recommendedName>
</protein>
<accession>A0ABS8FRV3</accession>
<reference evidence="2 3" key="1">
    <citation type="submission" date="2021-10" db="EMBL/GenBank/DDBJ databases">
        <title>Anaerobic single-cell dispensing facilitates the cultivation of human gut bacteria.</title>
        <authorList>
            <person name="Afrizal A."/>
        </authorList>
    </citation>
    <scope>NUCLEOTIDE SEQUENCE [LARGE SCALE GENOMIC DNA]</scope>
    <source>
        <strain evidence="2 3">CLA-AA-H212</strain>
    </source>
</reference>
<feature type="compositionally biased region" description="Basic and acidic residues" evidence="1">
    <location>
        <begin position="8"/>
        <end position="26"/>
    </location>
</feature>
<organism evidence="2 3">
    <name type="scientific">Coprococcus hominis</name>
    <name type="common">ex Arizal et al. 2022</name>
    <dbReference type="NCBI Taxonomy" id="2881262"/>
    <lineage>
        <taxon>Bacteria</taxon>
        <taxon>Bacillati</taxon>
        <taxon>Bacillota</taxon>
        <taxon>Clostridia</taxon>
        <taxon>Lachnospirales</taxon>
        <taxon>Lachnospiraceae</taxon>
        <taxon>Coprococcus</taxon>
    </lineage>
</organism>
<keyword evidence="3" id="KW-1185">Reference proteome</keyword>
<dbReference type="RefSeq" id="WP_227573628.1">
    <property type="nucleotide sequence ID" value="NZ_JAJEQT010000013.1"/>
</dbReference>
<dbReference type="EMBL" id="JAJEQT010000013">
    <property type="protein sequence ID" value="MCC2219971.1"/>
    <property type="molecule type" value="Genomic_DNA"/>
</dbReference>
<sequence length="130" mass="15470">MGMQVQTRDTRNKADEEAGKKQKKADLKKNISGLEDRLDLLQQEYRIKQIEKTDAVHCYARKRKIIEEMQAEKNNQTIKKVSELLMEYVTGENYRKLCMCYDEALRTIGEEIYRVQQQLEENRAQLNKLR</sequence>
<gene>
    <name evidence="2" type="ORF">LKD28_13235</name>
</gene>
<feature type="region of interest" description="Disordered" evidence="1">
    <location>
        <begin position="1"/>
        <end position="26"/>
    </location>
</feature>
<dbReference type="Proteomes" id="UP001198495">
    <property type="component" value="Unassembled WGS sequence"/>
</dbReference>
<evidence type="ECO:0000313" key="2">
    <source>
        <dbReference type="EMBL" id="MCC2219971.1"/>
    </source>
</evidence>
<evidence type="ECO:0000313" key="3">
    <source>
        <dbReference type="Proteomes" id="UP001198495"/>
    </source>
</evidence>
<evidence type="ECO:0008006" key="4">
    <source>
        <dbReference type="Google" id="ProtNLM"/>
    </source>
</evidence>
<proteinExistence type="predicted"/>
<evidence type="ECO:0000256" key="1">
    <source>
        <dbReference type="SAM" id="MobiDB-lite"/>
    </source>
</evidence>
<name>A0ABS8FRV3_9FIRM</name>
<comment type="caution">
    <text evidence="2">The sequence shown here is derived from an EMBL/GenBank/DDBJ whole genome shotgun (WGS) entry which is preliminary data.</text>
</comment>